<proteinExistence type="predicted"/>
<dbReference type="Proteomes" id="UP000823935">
    <property type="component" value="Unassembled WGS sequence"/>
</dbReference>
<dbReference type="InterPro" id="IPR006175">
    <property type="entry name" value="YjgF/YER057c/UK114"/>
</dbReference>
<dbReference type="AlphaFoldDB" id="A0A9D1JIX2"/>
<reference evidence="1" key="2">
    <citation type="journal article" date="2021" name="PeerJ">
        <title>Extensive microbial diversity within the chicken gut microbiome revealed by metagenomics and culture.</title>
        <authorList>
            <person name="Gilroy R."/>
            <person name="Ravi A."/>
            <person name="Getino M."/>
            <person name="Pursley I."/>
            <person name="Horton D.L."/>
            <person name="Alikhan N.F."/>
            <person name="Baker D."/>
            <person name="Gharbi K."/>
            <person name="Hall N."/>
            <person name="Watson M."/>
            <person name="Adriaenssens E.M."/>
            <person name="Foster-Nyarko E."/>
            <person name="Jarju S."/>
            <person name="Secka A."/>
            <person name="Antonio M."/>
            <person name="Oren A."/>
            <person name="Chaudhuri R.R."/>
            <person name="La Ragione R."/>
            <person name="Hildebrand F."/>
            <person name="Pallen M.J."/>
        </authorList>
    </citation>
    <scope>NUCLEOTIDE SEQUENCE</scope>
    <source>
        <strain evidence="1">CHK190-19873</strain>
    </source>
</reference>
<name>A0A9D1JIX2_9FIRM</name>
<dbReference type="PANTHER" id="PTHR43760">
    <property type="entry name" value="ENDORIBONUCLEASE-RELATED"/>
    <property type="match status" value="1"/>
</dbReference>
<evidence type="ECO:0000313" key="2">
    <source>
        <dbReference type="Proteomes" id="UP000823935"/>
    </source>
</evidence>
<dbReference type="EMBL" id="DVIQ01000019">
    <property type="protein sequence ID" value="HIS30485.1"/>
    <property type="molecule type" value="Genomic_DNA"/>
</dbReference>
<gene>
    <name evidence="1" type="ORF">IAB44_02905</name>
</gene>
<dbReference type="InterPro" id="IPR035959">
    <property type="entry name" value="RutC-like_sf"/>
</dbReference>
<dbReference type="InterPro" id="IPR013813">
    <property type="entry name" value="Endoribo_LPSP/chorism_mut-like"/>
</dbReference>
<reference evidence="1" key="1">
    <citation type="submission" date="2020-10" db="EMBL/GenBank/DDBJ databases">
        <authorList>
            <person name="Gilroy R."/>
        </authorList>
    </citation>
    <scope>NUCLEOTIDE SEQUENCE</scope>
    <source>
        <strain evidence="1">CHK190-19873</strain>
    </source>
</reference>
<dbReference type="Gene3D" id="3.30.1330.40">
    <property type="entry name" value="RutC-like"/>
    <property type="match status" value="1"/>
</dbReference>
<dbReference type="Pfam" id="PF01042">
    <property type="entry name" value="Ribonuc_L-PSP"/>
    <property type="match status" value="1"/>
</dbReference>
<dbReference type="PANTHER" id="PTHR43760:SF1">
    <property type="entry name" value="ENDORIBONUCLEASE L-PSP_CHORISMATE MUTASE-LIKE DOMAIN-CONTAINING PROTEIN"/>
    <property type="match status" value="1"/>
</dbReference>
<comment type="caution">
    <text evidence="1">The sequence shown here is derived from an EMBL/GenBank/DDBJ whole genome shotgun (WGS) entry which is preliminary data.</text>
</comment>
<sequence length="160" mass="17224">MDIYEKMKELNVKLPKPAPKGGVYNACQRFNGNLIYVSGCGPVIGTETASGKLGKEYTAEEGKRLARNSMLNVLAALQQEVGDLNKVEKAVKTLVFVASDDSFTEQPAVANGGSELLAQLFGQEKVPARSAIGVNVLPGNIPVETEAIFELKENLQAEER</sequence>
<organism evidence="1 2">
    <name type="scientific">Candidatus Limivivens intestinipullorum</name>
    <dbReference type="NCBI Taxonomy" id="2840858"/>
    <lineage>
        <taxon>Bacteria</taxon>
        <taxon>Bacillati</taxon>
        <taxon>Bacillota</taxon>
        <taxon>Clostridia</taxon>
        <taxon>Lachnospirales</taxon>
        <taxon>Lachnospiraceae</taxon>
        <taxon>Lachnospiraceae incertae sedis</taxon>
        <taxon>Candidatus Limivivens</taxon>
    </lineage>
</organism>
<protein>
    <submittedName>
        <fullName evidence="1">RidA family protein</fullName>
    </submittedName>
</protein>
<dbReference type="SUPFAM" id="SSF55298">
    <property type="entry name" value="YjgF-like"/>
    <property type="match status" value="1"/>
</dbReference>
<accession>A0A9D1JIX2</accession>
<evidence type="ECO:0000313" key="1">
    <source>
        <dbReference type="EMBL" id="HIS30485.1"/>
    </source>
</evidence>
<dbReference type="CDD" id="cd02199">
    <property type="entry name" value="YjgF_YER057c_UK114_like_1"/>
    <property type="match status" value="1"/>
</dbReference>